<dbReference type="EMBL" id="JAHQIW010000214">
    <property type="protein sequence ID" value="KAJ1346720.1"/>
    <property type="molecule type" value="Genomic_DNA"/>
</dbReference>
<gene>
    <name evidence="1" type="ORF">KIN20_001612</name>
</gene>
<dbReference type="Proteomes" id="UP001196413">
    <property type="component" value="Unassembled WGS sequence"/>
</dbReference>
<evidence type="ECO:0000313" key="2">
    <source>
        <dbReference type="Proteomes" id="UP001196413"/>
    </source>
</evidence>
<sequence>MSENMQFCQAFGVRQSGDPLLSEMFGDFKPKIDDPTIHRHRSAHRYTKIRLRSH</sequence>
<organism evidence="1 2">
    <name type="scientific">Parelaphostrongylus tenuis</name>
    <name type="common">Meningeal worm</name>
    <dbReference type="NCBI Taxonomy" id="148309"/>
    <lineage>
        <taxon>Eukaryota</taxon>
        <taxon>Metazoa</taxon>
        <taxon>Ecdysozoa</taxon>
        <taxon>Nematoda</taxon>
        <taxon>Chromadorea</taxon>
        <taxon>Rhabditida</taxon>
        <taxon>Rhabditina</taxon>
        <taxon>Rhabditomorpha</taxon>
        <taxon>Strongyloidea</taxon>
        <taxon>Metastrongylidae</taxon>
        <taxon>Parelaphostrongylus</taxon>
    </lineage>
</organism>
<name>A0AAD5QGA3_PARTN</name>
<dbReference type="AlphaFoldDB" id="A0AAD5QGA3"/>
<comment type="caution">
    <text evidence="1">The sequence shown here is derived from an EMBL/GenBank/DDBJ whole genome shotgun (WGS) entry which is preliminary data.</text>
</comment>
<evidence type="ECO:0000313" key="1">
    <source>
        <dbReference type="EMBL" id="KAJ1346720.1"/>
    </source>
</evidence>
<accession>A0AAD5QGA3</accession>
<keyword evidence="2" id="KW-1185">Reference proteome</keyword>
<reference evidence="1" key="1">
    <citation type="submission" date="2021-06" db="EMBL/GenBank/DDBJ databases">
        <title>Parelaphostrongylus tenuis whole genome reference sequence.</title>
        <authorList>
            <person name="Garwood T.J."/>
            <person name="Larsen P.A."/>
            <person name="Fountain-Jones N.M."/>
            <person name="Garbe J.R."/>
            <person name="Macchietto M.G."/>
            <person name="Kania S.A."/>
            <person name="Gerhold R.W."/>
            <person name="Richards J.E."/>
            <person name="Wolf T.M."/>
        </authorList>
    </citation>
    <scope>NUCLEOTIDE SEQUENCE</scope>
    <source>
        <strain evidence="1">MNPRO001-30</strain>
        <tissue evidence="1">Meninges</tissue>
    </source>
</reference>
<proteinExistence type="predicted"/>
<protein>
    <submittedName>
        <fullName evidence="1">Uncharacterized protein</fullName>
    </submittedName>
</protein>